<dbReference type="Proteomes" id="UP000605259">
    <property type="component" value="Unassembled WGS sequence"/>
</dbReference>
<dbReference type="EMBL" id="BMFK01000001">
    <property type="protein sequence ID" value="GGE60537.1"/>
    <property type="molecule type" value="Genomic_DNA"/>
</dbReference>
<organism evidence="1 2">
    <name type="scientific">Priestia taiwanensis</name>
    <dbReference type="NCBI Taxonomy" id="1347902"/>
    <lineage>
        <taxon>Bacteria</taxon>
        <taxon>Bacillati</taxon>
        <taxon>Bacillota</taxon>
        <taxon>Bacilli</taxon>
        <taxon>Bacillales</taxon>
        <taxon>Bacillaceae</taxon>
        <taxon>Priestia</taxon>
    </lineage>
</organism>
<evidence type="ECO:0000313" key="1">
    <source>
        <dbReference type="EMBL" id="GGE60537.1"/>
    </source>
</evidence>
<reference evidence="1" key="2">
    <citation type="submission" date="2020-09" db="EMBL/GenBank/DDBJ databases">
        <authorList>
            <person name="Sun Q."/>
            <person name="Zhou Y."/>
        </authorList>
    </citation>
    <scope>NUCLEOTIDE SEQUENCE</scope>
    <source>
        <strain evidence="1">CGMCC 1.12698</strain>
    </source>
</reference>
<dbReference type="AlphaFoldDB" id="A0A917EMG7"/>
<accession>A0A917EMG7</accession>
<proteinExistence type="predicted"/>
<keyword evidence="2" id="KW-1185">Reference proteome</keyword>
<evidence type="ECO:0000313" key="2">
    <source>
        <dbReference type="Proteomes" id="UP000605259"/>
    </source>
</evidence>
<sequence>MAKIRVYQAKEEHLETVKDLIEVKEQNPSSSDLNNYYTCVFEMNEVSLFDAGIDEDILLDSVESMVNASQQKLRPLSAYDLINVQNANEKMQILILQDSEYEIIAE</sequence>
<gene>
    <name evidence="1" type="ORF">GCM10007140_08580</name>
</gene>
<protein>
    <submittedName>
        <fullName evidence="1">Uncharacterized protein</fullName>
    </submittedName>
</protein>
<name>A0A917EMG7_9BACI</name>
<dbReference type="RefSeq" id="WP_188387184.1">
    <property type="nucleotide sequence ID" value="NZ_BMFK01000001.1"/>
</dbReference>
<comment type="caution">
    <text evidence="1">The sequence shown here is derived from an EMBL/GenBank/DDBJ whole genome shotgun (WGS) entry which is preliminary data.</text>
</comment>
<reference evidence="1" key="1">
    <citation type="journal article" date="2014" name="Int. J. Syst. Evol. Microbiol.">
        <title>Complete genome sequence of Corynebacterium casei LMG S-19264T (=DSM 44701T), isolated from a smear-ripened cheese.</title>
        <authorList>
            <consortium name="US DOE Joint Genome Institute (JGI-PGF)"/>
            <person name="Walter F."/>
            <person name="Albersmeier A."/>
            <person name="Kalinowski J."/>
            <person name="Ruckert C."/>
        </authorList>
    </citation>
    <scope>NUCLEOTIDE SEQUENCE</scope>
    <source>
        <strain evidence="1">CGMCC 1.12698</strain>
    </source>
</reference>